<keyword evidence="2 5" id="KW-0217">Developmental protein</keyword>
<comment type="caution">
    <text evidence="6">The sequence shown here is derived from an EMBL/GenBank/DDBJ whole genome shotgun (WGS) entry which is preliminary data.</text>
</comment>
<evidence type="ECO:0000256" key="1">
    <source>
        <dbReference type="ARBA" id="ARBA00008956"/>
    </source>
</evidence>
<dbReference type="GO" id="GO:0009908">
    <property type="term" value="P:flower development"/>
    <property type="evidence" value="ECO:0007669"/>
    <property type="project" value="UniProtKB-KW"/>
</dbReference>
<dbReference type="Pfam" id="PF07899">
    <property type="entry name" value="Frigida"/>
    <property type="match status" value="1"/>
</dbReference>
<protein>
    <recommendedName>
        <fullName evidence="5">FRIGIDA-like protein</fullName>
    </recommendedName>
</protein>
<keyword evidence="3 5" id="KW-0221">Differentiation</keyword>
<dbReference type="Proteomes" id="UP001165190">
    <property type="component" value="Unassembled WGS sequence"/>
</dbReference>
<evidence type="ECO:0000313" key="6">
    <source>
        <dbReference type="EMBL" id="GMI95996.1"/>
    </source>
</evidence>
<evidence type="ECO:0000256" key="3">
    <source>
        <dbReference type="ARBA" id="ARBA00022782"/>
    </source>
</evidence>
<reference evidence="6" key="1">
    <citation type="submission" date="2023-05" db="EMBL/GenBank/DDBJ databases">
        <title>Genome and transcriptome analyses reveal genes involved in the formation of fine ridges on petal epidermal cells in Hibiscus trionum.</title>
        <authorList>
            <person name="Koshimizu S."/>
            <person name="Masuda S."/>
            <person name="Ishii T."/>
            <person name="Shirasu K."/>
            <person name="Hoshino A."/>
            <person name="Arita M."/>
        </authorList>
    </citation>
    <scope>NUCLEOTIDE SEQUENCE</scope>
    <source>
        <strain evidence="6">Hamamatsu line</strain>
    </source>
</reference>
<dbReference type="InterPro" id="IPR012474">
    <property type="entry name" value="Frigida"/>
</dbReference>
<dbReference type="GO" id="GO:0030154">
    <property type="term" value="P:cell differentiation"/>
    <property type="evidence" value="ECO:0007669"/>
    <property type="project" value="UniProtKB-KW"/>
</dbReference>
<evidence type="ECO:0000313" key="7">
    <source>
        <dbReference type="Proteomes" id="UP001165190"/>
    </source>
</evidence>
<dbReference type="OrthoDB" id="685090at2759"/>
<keyword evidence="4 5" id="KW-0287">Flowering</keyword>
<dbReference type="AlphaFoldDB" id="A0A9W7IJ27"/>
<comment type="similarity">
    <text evidence="1 5">Belongs to the Frigida family.</text>
</comment>
<evidence type="ECO:0000256" key="5">
    <source>
        <dbReference type="RuleBase" id="RU364012"/>
    </source>
</evidence>
<dbReference type="PANTHER" id="PTHR31791">
    <property type="entry name" value="FRIGIDA-LIKE PROTEIN 3-RELATED"/>
    <property type="match status" value="1"/>
</dbReference>
<accession>A0A9W7IJ27</accession>
<organism evidence="6 7">
    <name type="scientific">Hibiscus trionum</name>
    <name type="common">Flower of an hour</name>
    <dbReference type="NCBI Taxonomy" id="183268"/>
    <lineage>
        <taxon>Eukaryota</taxon>
        <taxon>Viridiplantae</taxon>
        <taxon>Streptophyta</taxon>
        <taxon>Embryophyta</taxon>
        <taxon>Tracheophyta</taxon>
        <taxon>Spermatophyta</taxon>
        <taxon>Magnoliopsida</taxon>
        <taxon>eudicotyledons</taxon>
        <taxon>Gunneridae</taxon>
        <taxon>Pentapetalae</taxon>
        <taxon>rosids</taxon>
        <taxon>malvids</taxon>
        <taxon>Malvales</taxon>
        <taxon>Malvaceae</taxon>
        <taxon>Malvoideae</taxon>
        <taxon>Hibiscus</taxon>
    </lineage>
</organism>
<proteinExistence type="inferred from homology"/>
<evidence type="ECO:0000256" key="4">
    <source>
        <dbReference type="ARBA" id="ARBA00023089"/>
    </source>
</evidence>
<dbReference type="EMBL" id="BSYR01000028">
    <property type="protein sequence ID" value="GMI95996.1"/>
    <property type="molecule type" value="Genomic_DNA"/>
</dbReference>
<dbReference type="PANTHER" id="PTHR31791:SF2">
    <property type="entry name" value="FRIGIDA-LIKE PROTEIN 4A-RELATED"/>
    <property type="match status" value="1"/>
</dbReference>
<keyword evidence="7" id="KW-1185">Reference proteome</keyword>
<evidence type="ECO:0000256" key="2">
    <source>
        <dbReference type="ARBA" id="ARBA00022473"/>
    </source>
</evidence>
<name>A0A9W7IJ27_HIBTR</name>
<sequence>MGSIHDPGELTELEQPSFDEFQRQTSLMTSCTLLWKELSDHINSLEQNLLKQSETLKRKIETLDSETKASLDSLKKRELSIVDSVKIALNRVEFNTKAAMRTLSEDVEENPDGEVDDGDDLLQHLKSWCLKMEAKEFWNFVTGKKKEIDVLREKIPAALLECIDPARFVMEAISEVFPVDKRGNEGGSDLAWACVLILESLIPVVVDPVIGKSRMLVTPSMKEQAKEIAETWKKSLEERGGIENVKTPDVHTFLQHLVTFGIVKKEDLEFYRKLVVASAWRKQMPKLAVSLGLGDQMPDMIEELISKGQQLDAVHFTYEVGLVDKFPPVPLLKAFLRDAKKAASSILDDPINTGRAAQLAARKEQSALRAVIKCIEEYKLEAEFPPENLKKRLEQLEKPKTEKRKTVVVPANKRTRVSNGGPMPPAKAGRLTNAYVSSFPAPPPFVRSPSHTQYLTPVPGYPSPPPAMYGSRSPPTNPYAYSPEAAPPPLAGSYPVAPMNYPAYGGYGNGLAPAYQQAYYR</sequence>
<gene>
    <name evidence="6" type="ORF">HRI_003268900</name>
</gene>